<protein>
    <submittedName>
        <fullName evidence="2">Uncharacterized protein</fullName>
    </submittedName>
</protein>
<gene>
    <name evidence="2" type="ORF">TIFTF001_016979</name>
</gene>
<evidence type="ECO:0000313" key="2">
    <source>
        <dbReference type="EMBL" id="GMN47804.1"/>
    </source>
</evidence>
<keyword evidence="3" id="KW-1185">Reference proteome</keyword>
<proteinExistence type="predicted"/>
<feature type="compositionally biased region" description="Polar residues" evidence="1">
    <location>
        <begin position="41"/>
        <end position="55"/>
    </location>
</feature>
<comment type="caution">
    <text evidence="2">The sequence shown here is derived from an EMBL/GenBank/DDBJ whole genome shotgun (WGS) entry which is preliminary data.</text>
</comment>
<dbReference type="AlphaFoldDB" id="A0AA88A1B6"/>
<organism evidence="2 3">
    <name type="scientific">Ficus carica</name>
    <name type="common">Common fig</name>
    <dbReference type="NCBI Taxonomy" id="3494"/>
    <lineage>
        <taxon>Eukaryota</taxon>
        <taxon>Viridiplantae</taxon>
        <taxon>Streptophyta</taxon>
        <taxon>Embryophyta</taxon>
        <taxon>Tracheophyta</taxon>
        <taxon>Spermatophyta</taxon>
        <taxon>Magnoliopsida</taxon>
        <taxon>eudicotyledons</taxon>
        <taxon>Gunneridae</taxon>
        <taxon>Pentapetalae</taxon>
        <taxon>rosids</taxon>
        <taxon>fabids</taxon>
        <taxon>Rosales</taxon>
        <taxon>Moraceae</taxon>
        <taxon>Ficeae</taxon>
        <taxon>Ficus</taxon>
    </lineage>
</organism>
<evidence type="ECO:0000256" key="1">
    <source>
        <dbReference type="SAM" id="MobiDB-lite"/>
    </source>
</evidence>
<feature type="region of interest" description="Disordered" evidence="1">
    <location>
        <begin position="1"/>
        <end position="62"/>
    </location>
</feature>
<dbReference type="Proteomes" id="UP001187192">
    <property type="component" value="Unassembled WGS sequence"/>
</dbReference>
<sequence>MPRSGLLSPNHLATRKETIAREDGSEKQQQGAVEMVGDPSPLSTTTKGLNLQTLNLPHPTNLRDGLSLPSGASRLPSKDIDILPSGEAKASRNSKLLDRFAGYMTYIRCELCL</sequence>
<name>A0AA88A1B6_FICCA</name>
<feature type="compositionally biased region" description="Basic and acidic residues" evidence="1">
    <location>
        <begin position="14"/>
        <end position="26"/>
    </location>
</feature>
<reference evidence="2" key="1">
    <citation type="submission" date="2023-07" db="EMBL/GenBank/DDBJ databases">
        <title>draft genome sequence of fig (Ficus carica).</title>
        <authorList>
            <person name="Takahashi T."/>
            <person name="Nishimura K."/>
        </authorList>
    </citation>
    <scope>NUCLEOTIDE SEQUENCE</scope>
</reference>
<dbReference type="EMBL" id="BTGU01000026">
    <property type="protein sequence ID" value="GMN47804.1"/>
    <property type="molecule type" value="Genomic_DNA"/>
</dbReference>
<accession>A0AA88A1B6</accession>
<evidence type="ECO:0000313" key="3">
    <source>
        <dbReference type="Proteomes" id="UP001187192"/>
    </source>
</evidence>